<dbReference type="SMART" id="SM00530">
    <property type="entry name" value="HTH_XRE"/>
    <property type="match status" value="1"/>
</dbReference>
<feature type="domain" description="HTH cro/C1-type" evidence="2">
    <location>
        <begin position="27"/>
        <end position="71"/>
    </location>
</feature>
<dbReference type="PANTHER" id="PTHR36924:SF1">
    <property type="entry name" value="ANTITOXIN HIGA-1"/>
    <property type="match status" value="1"/>
</dbReference>
<dbReference type="Proteomes" id="UP000001929">
    <property type="component" value="Chromosome"/>
</dbReference>
<dbReference type="GO" id="GO:0003677">
    <property type="term" value="F:DNA binding"/>
    <property type="evidence" value="ECO:0007669"/>
    <property type="project" value="UniProtKB-KW"/>
</dbReference>
<dbReference type="InterPro" id="IPR013430">
    <property type="entry name" value="Toxin_antidote_HigA"/>
</dbReference>
<evidence type="ECO:0000313" key="4">
    <source>
        <dbReference type="Proteomes" id="UP000001929"/>
    </source>
</evidence>
<dbReference type="PhylomeDB" id="Q2RRL5"/>
<dbReference type="DNASU" id="3835864"/>
<organism evidence="3 4">
    <name type="scientific">Rhodospirillum rubrum (strain ATCC 11170 / ATH 1.1.1 / DSM 467 / LMG 4362 / NCIMB 8255 / S1)</name>
    <dbReference type="NCBI Taxonomy" id="269796"/>
    <lineage>
        <taxon>Bacteria</taxon>
        <taxon>Pseudomonadati</taxon>
        <taxon>Pseudomonadota</taxon>
        <taxon>Alphaproteobacteria</taxon>
        <taxon>Rhodospirillales</taxon>
        <taxon>Rhodospirillaceae</taxon>
        <taxon>Rhodospirillum</taxon>
    </lineage>
</organism>
<dbReference type="AlphaFoldDB" id="Q2RRL5"/>
<dbReference type="KEGG" id="rru:Rru_A2430"/>
<dbReference type="Gene3D" id="1.10.260.40">
    <property type="entry name" value="lambda repressor-like DNA-binding domains"/>
    <property type="match status" value="1"/>
</dbReference>
<dbReference type="eggNOG" id="COG3093">
    <property type="taxonomic scope" value="Bacteria"/>
</dbReference>
<evidence type="ECO:0000256" key="1">
    <source>
        <dbReference type="ARBA" id="ARBA00023125"/>
    </source>
</evidence>
<dbReference type="STRING" id="269796.Rru_A2430"/>
<dbReference type="SUPFAM" id="SSF47413">
    <property type="entry name" value="lambda repressor-like DNA-binding domains"/>
    <property type="match status" value="1"/>
</dbReference>
<dbReference type="EnsemblBacteria" id="ABC23230">
    <property type="protein sequence ID" value="ABC23230"/>
    <property type="gene ID" value="Rru_A2430"/>
</dbReference>
<protein>
    <submittedName>
        <fullName evidence="3">Plasmid maintenance system antidote protein</fullName>
    </submittedName>
</protein>
<evidence type="ECO:0000259" key="2">
    <source>
        <dbReference type="PROSITE" id="PS50943"/>
    </source>
</evidence>
<proteinExistence type="predicted"/>
<keyword evidence="4" id="KW-1185">Reference proteome</keyword>
<dbReference type="NCBIfam" id="TIGR02607">
    <property type="entry name" value="antidote_HigA"/>
    <property type="match status" value="1"/>
</dbReference>
<keyword evidence="1" id="KW-0238">DNA-binding</keyword>
<sequence length="108" mass="11800">MMIPKNRQPTHPGQILKDLYLDPRAVSITAFAEATGLSRKHLSQIINGHVGITPDTAVRLGEVLGTSAHMWMNGQTTYDLWHAQRRLTEGRPVHSGAFAVHPDNGAPA</sequence>
<dbReference type="PANTHER" id="PTHR36924">
    <property type="entry name" value="ANTITOXIN HIGA-1"/>
    <property type="match status" value="1"/>
</dbReference>
<dbReference type="EMBL" id="CP000230">
    <property type="protein sequence ID" value="ABC23230.1"/>
    <property type="molecule type" value="Genomic_DNA"/>
</dbReference>
<dbReference type="HOGENOM" id="CLU_140230_2_0_5"/>
<dbReference type="PATRIC" id="fig|269796.9.peg.2532"/>
<reference evidence="3 4" key="1">
    <citation type="journal article" date="2011" name="Stand. Genomic Sci.">
        <title>Complete genome sequence of Rhodospirillum rubrum type strain (S1).</title>
        <authorList>
            <person name="Munk A.C."/>
            <person name="Copeland A."/>
            <person name="Lucas S."/>
            <person name="Lapidus A."/>
            <person name="Del Rio T.G."/>
            <person name="Barry K."/>
            <person name="Detter J.C."/>
            <person name="Hammon N."/>
            <person name="Israni S."/>
            <person name="Pitluck S."/>
            <person name="Brettin T."/>
            <person name="Bruce D."/>
            <person name="Han C."/>
            <person name="Tapia R."/>
            <person name="Gilna P."/>
            <person name="Schmutz J."/>
            <person name="Larimer F."/>
            <person name="Land M."/>
            <person name="Kyrpides N.C."/>
            <person name="Mavromatis K."/>
            <person name="Richardson P."/>
            <person name="Rohde M."/>
            <person name="Goker M."/>
            <person name="Klenk H.P."/>
            <person name="Zhang Y."/>
            <person name="Roberts G.P."/>
            <person name="Reslewic S."/>
            <person name="Schwartz D.C."/>
        </authorList>
    </citation>
    <scope>NUCLEOTIDE SEQUENCE [LARGE SCALE GENOMIC DNA]</scope>
    <source>
        <strain evidence="4">ATCC 11170 / ATH 1.1.1 / DSM 467 / LMG 4362 / NCIMB 8255 / S1</strain>
    </source>
</reference>
<dbReference type="InterPro" id="IPR001387">
    <property type="entry name" value="Cro/C1-type_HTH"/>
</dbReference>
<name>Q2RRL5_RHORT</name>
<dbReference type="SMR" id="Q2RRL5"/>
<accession>Q2RRL5</accession>
<evidence type="ECO:0000313" key="3">
    <source>
        <dbReference type="EMBL" id="ABC23230.1"/>
    </source>
</evidence>
<dbReference type="CDD" id="cd00093">
    <property type="entry name" value="HTH_XRE"/>
    <property type="match status" value="1"/>
</dbReference>
<dbReference type="Pfam" id="PF01381">
    <property type="entry name" value="HTH_3"/>
    <property type="match status" value="1"/>
</dbReference>
<dbReference type="PROSITE" id="PS50943">
    <property type="entry name" value="HTH_CROC1"/>
    <property type="match status" value="1"/>
</dbReference>
<gene>
    <name evidence="3" type="ordered locus">Rru_A2430</name>
</gene>
<dbReference type="InterPro" id="IPR010982">
    <property type="entry name" value="Lambda_DNA-bd_dom_sf"/>
</dbReference>
<dbReference type="RefSeq" id="WP_011390183.1">
    <property type="nucleotide sequence ID" value="NC_007643.1"/>
</dbReference>